<keyword evidence="2" id="KW-1185">Reference proteome</keyword>
<evidence type="ECO:0000313" key="2">
    <source>
        <dbReference type="Proteomes" id="UP000005566"/>
    </source>
</evidence>
<sequence>MNLYDRKNIDWSLSDGMSVEQTSLAAWRMAINNQSIEKGLITVMGHQGFRK</sequence>
<dbReference type="Proteomes" id="UP000005566">
    <property type="component" value="Unassembled WGS sequence"/>
</dbReference>
<name>H7FW79_FLAFP</name>
<reference evidence="1 2" key="1">
    <citation type="journal article" date="2014" name="Acta Crystallogr. D">
        <title>Structure-based characterization and antifreeze properties of a hyperactive ice-binding protein from the Antarctic bacterium Flavobacterium frigoris PS1.</title>
        <authorList>
            <person name="Do H."/>
            <person name="Kim S.J."/>
            <person name="Kim H.J."/>
            <person name="Lee J.H."/>
        </authorList>
    </citation>
    <scope>NUCLEOTIDE SEQUENCE [LARGE SCALE GENOMIC DNA]</scope>
    <source>
        <strain evidence="1 2">PS1</strain>
    </source>
</reference>
<proteinExistence type="predicted"/>
<gene>
    <name evidence="1" type="ORF">HJ01_03426</name>
</gene>
<dbReference type="OrthoDB" id="9815231at2"/>
<evidence type="ECO:0000313" key="1">
    <source>
        <dbReference type="EMBL" id="EIA07308.1"/>
    </source>
</evidence>
<dbReference type="AlphaFoldDB" id="H7FW79"/>
<organism evidence="1 2">
    <name type="scientific">Flavobacterium frigoris (strain PS1)</name>
    <dbReference type="NCBI Taxonomy" id="1086011"/>
    <lineage>
        <taxon>Bacteria</taxon>
        <taxon>Pseudomonadati</taxon>
        <taxon>Bacteroidota</taxon>
        <taxon>Flavobacteriia</taxon>
        <taxon>Flavobacteriales</taxon>
        <taxon>Flavobacteriaceae</taxon>
        <taxon>Flavobacterium</taxon>
    </lineage>
</organism>
<dbReference type="PATRIC" id="fig|1086011.3.peg.3357"/>
<accession>H7FW79</accession>
<protein>
    <submittedName>
        <fullName evidence="1">Uncharacterized protein</fullName>
    </submittedName>
</protein>
<comment type="caution">
    <text evidence="1">The sequence shown here is derived from an EMBL/GenBank/DDBJ whole genome shotgun (WGS) entry which is preliminary data.</text>
</comment>
<dbReference type="RefSeq" id="WP_007139604.1">
    <property type="nucleotide sequence ID" value="NZ_AHKF01000031.1"/>
</dbReference>
<dbReference type="EMBL" id="AHKF01000031">
    <property type="protein sequence ID" value="EIA07308.1"/>
    <property type="molecule type" value="Genomic_DNA"/>
</dbReference>